<sequence>MNGHLGTGRQSWQHRNDASSRAASGVAGVRVAAVMPVWLFFWLVTFGGWVVVGHLGFAVAIHVVEFRSARLARPAGVGELVGAR</sequence>
<keyword evidence="1" id="KW-0812">Transmembrane</keyword>
<keyword evidence="3" id="KW-1185">Reference proteome</keyword>
<gene>
    <name evidence="2" type="ORF">HNR73_007448</name>
</gene>
<evidence type="ECO:0000313" key="2">
    <source>
        <dbReference type="EMBL" id="MBB6039551.1"/>
    </source>
</evidence>
<reference evidence="2 3" key="1">
    <citation type="submission" date="2020-08" db="EMBL/GenBank/DDBJ databases">
        <title>Genomic Encyclopedia of Type Strains, Phase IV (KMG-IV): sequencing the most valuable type-strain genomes for metagenomic binning, comparative biology and taxonomic classification.</title>
        <authorList>
            <person name="Goeker M."/>
        </authorList>
    </citation>
    <scope>NUCLEOTIDE SEQUENCE [LARGE SCALE GENOMIC DNA]</scope>
    <source>
        <strain evidence="2 3">YIM 65646</strain>
    </source>
</reference>
<organism evidence="2 3">
    <name type="scientific">Phytomonospora endophytica</name>
    <dbReference type="NCBI Taxonomy" id="714109"/>
    <lineage>
        <taxon>Bacteria</taxon>
        <taxon>Bacillati</taxon>
        <taxon>Actinomycetota</taxon>
        <taxon>Actinomycetes</taxon>
        <taxon>Micromonosporales</taxon>
        <taxon>Micromonosporaceae</taxon>
        <taxon>Phytomonospora</taxon>
    </lineage>
</organism>
<evidence type="ECO:0000313" key="3">
    <source>
        <dbReference type="Proteomes" id="UP000548476"/>
    </source>
</evidence>
<accession>A0A841FQI4</accession>
<protein>
    <submittedName>
        <fullName evidence="2">Uncharacterized protein</fullName>
    </submittedName>
</protein>
<evidence type="ECO:0000256" key="1">
    <source>
        <dbReference type="SAM" id="Phobius"/>
    </source>
</evidence>
<name>A0A841FQI4_9ACTN</name>
<dbReference type="Proteomes" id="UP000548476">
    <property type="component" value="Unassembled WGS sequence"/>
</dbReference>
<feature type="transmembrane region" description="Helical" evidence="1">
    <location>
        <begin position="39"/>
        <end position="64"/>
    </location>
</feature>
<dbReference type="EMBL" id="JACHGT010000023">
    <property type="protein sequence ID" value="MBB6039551.1"/>
    <property type="molecule type" value="Genomic_DNA"/>
</dbReference>
<dbReference type="RefSeq" id="WP_184792638.1">
    <property type="nucleotide sequence ID" value="NZ_BONT01000089.1"/>
</dbReference>
<keyword evidence="1" id="KW-0472">Membrane</keyword>
<dbReference type="AlphaFoldDB" id="A0A841FQI4"/>
<comment type="caution">
    <text evidence="2">The sequence shown here is derived from an EMBL/GenBank/DDBJ whole genome shotgun (WGS) entry which is preliminary data.</text>
</comment>
<proteinExistence type="predicted"/>
<keyword evidence="1" id="KW-1133">Transmembrane helix</keyword>